<protein>
    <submittedName>
        <fullName evidence="2">Uncharacterized protein</fullName>
    </submittedName>
</protein>
<dbReference type="InterPro" id="IPR010512">
    <property type="entry name" value="DUF1091"/>
</dbReference>
<gene>
    <name evidence="2" type="ORF">FF38_03132</name>
</gene>
<keyword evidence="1" id="KW-0732">Signal</keyword>
<proteinExistence type="predicted"/>
<keyword evidence="3" id="KW-1185">Reference proteome</keyword>
<dbReference type="PANTHER" id="PTHR20898:SF0">
    <property type="entry name" value="DAEDALUS ON 3-RELATED"/>
    <property type="match status" value="1"/>
</dbReference>
<sequence>MKFPRLLLIVCLNLVTVSTAELKFTNLQCKELVENFGIFEKCQLKMIQRNVVALNIYYKLLMIPVSNVTFNLSLFKKGNGYQPFLYNTSVDFCKFSRNTKLYPYMKIFFDSLQNVSNLNHTCPYDHDIIIKDMVLKDYMFKNVPFLIGDYMLKLKVAAYNRWILTVKVYITLTLGFVRFTNIKCKELRPKFATVSKCQLKMVQRGVAALDIYVKLFQIPVTNVTVTSGLYKKANGFRPFLYNTTTNFCEFMKNKRKYPFFNIIVDMFNKDSNINHSCPYNHDIILRNVILKDSMFKHLPLPGGEYMINMTVYAYNDPKVVLTRYSWASLKLTNIKCEELDSKFAAFNECRLRLPKRNTVALYLYVKLFQLPVNNVSINLSLMKKANGYKPFLYNVSTDFCLFMKNKKQHPFLNFFLNLLVKASNINHTCPFNHDVIVRNLVFQESMFQILPLPSGDYMFKLKVAAYKDWKADLSVKLLSPVNSTSGYRLTESYSAD</sequence>
<comment type="caution">
    <text evidence="2">The sequence shown here is derived from an EMBL/GenBank/DDBJ whole genome shotgun (WGS) entry which is preliminary data.</text>
</comment>
<dbReference type="PANTHER" id="PTHR20898">
    <property type="entry name" value="DAEDALUS ON 3-RELATED-RELATED"/>
    <property type="match status" value="1"/>
</dbReference>
<reference evidence="2 3" key="1">
    <citation type="journal article" date="2015" name="Nat. Commun.">
        <title>Lucilia cuprina genome unlocks parasitic fly biology to underpin future interventions.</title>
        <authorList>
            <person name="Anstead C.A."/>
            <person name="Korhonen P.K."/>
            <person name="Young N.D."/>
            <person name="Hall R.S."/>
            <person name="Jex A.R."/>
            <person name="Murali S.C."/>
            <person name="Hughes D.S."/>
            <person name="Lee S.F."/>
            <person name="Perry T."/>
            <person name="Stroehlein A.J."/>
            <person name="Ansell B.R."/>
            <person name="Breugelmans B."/>
            <person name="Hofmann A."/>
            <person name="Qu J."/>
            <person name="Dugan S."/>
            <person name="Lee S.L."/>
            <person name="Chao H."/>
            <person name="Dinh H."/>
            <person name="Han Y."/>
            <person name="Doddapaneni H.V."/>
            <person name="Worley K.C."/>
            <person name="Muzny D.M."/>
            <person name="Ioannidis P."/>
            <person name="Waterhouse R.M."/>
            <person name="Zdobnov E.M."/>
            <person name="James P.J."/>
            <person name="Bagnall N.H."/>
            <person name="Kotze A.C."/>
            <person name="Gibbs R.A."/>
            <person name="Richards S."/>
            <person name="Batterham P."/>
            <person name="Gasser R.B."/>
        </authorList>
    </citation>
    <scope>NUCLEOTIDE SEQUENCE [LARGE SCALE GENOMIC DNA]</scope>
    <source>
        <strain evidence="2 3">LS</strain>
        <tissue evidence="2">Full body</tissue>
    </source>
</reference>
<organism evidence="2 3">
    <name type="scientific">Lucilia cuprina</name>
    <name type="common">Green bottle fly</name>
    <name type="synonym">Australian sheep blowfly</name>
    <dbReference type="NCBI Taxonomy" id="7375"/>
    <lineage>
        <taxon>Eukaryota</taxon>
        <taxon>Metazoa</taxon>
        <taxon>Ecdysozoa</taxon>
        <taxon>Arthropoda</taxon>
        <taxon>Hexapoda</taxon>
        <taxon>Insecta</taxon>
        <taxon>Pterygota</taxon>
        <taxon>Neoptera</taxon>
        <taxon>Endopterygota</taxon>
        <taxon>Diptera</taxon>
        <taxon>Brachycera</taxon>
        <taxon>Muscomorpha</taxon>
        <taxon>Oestroidea</taxon>
        <taxon>Calliphoridae</taxon>
        <taxon>Luciliinae</taxon>
        <taxon>Lucilia</taxon>
    </lineage>
</organism>
<evidence type="ECO:0000313" key="3">
    <source>
        <dbReference type="Proteomes" id="UP000037069"/>
    </source>
</evidence>
<dbReference type="OMA" id="EWQGITQ"/>
<name>A0A0L0C5S3_LUCCU</name>
<dbReference type="Pfam" id="PF06477">
    <property type="entry name" value="DUF1091"/>
    <property type="match status" value="3"/>
</dbReference>
<evidence type="ECO:0000313" key="2">
    <source>
        <dbReference type="EMBL" id="KNC27743.1"/>
    </source>
</evidence>
<evidence type="ECO:0000256" key="1">
    <source>
        <dbReference type="SAM" id="SignalP"/>
    </source>
</evidence>
<dbReference type="AlphaFoldDB" id="A0A0L0C5S3"/>
<feature type="signal peptide" evidence="1">
    <location>
        <begin position="1"/>
        <end position="20"/>
    </location>
</feature>
<dbReference type="Proteomes" id="UP000037069">
    <property type="component" value="Unassembled WGS sequence"/>
</dbReference>
<dbReference type="SMART" id="SM00697">
    <property type="entry name" value="DM8"/>
    <property type="match status" value="3"/>
</dbReference>
<dbReference type="EMBL" id="JRES01000850">
    <property type="protein sequence ID" value="KNC27743.1"/>
    <property type="molecule type" value="Genomic_DNA"/>
</dbReference>
<accession>A0A0L0C5S3</accession>
<dbReference type="OrthoDB" id="7789165at2759"/>
<feature type="chain" id="PRO_5005535940" evidence="1">
    <location>
        <begin position="21"/>
        <end position="496"/>
    </location>
</feature>